<name>A0A0D2AH78_9PEZI</name>
<protein>
    <recommendedName>
        <fullName evidence="3">SnoaL-like domain-containing protein</fullName>
    </recommendedName>
</protein>
<dbReference type="InterPro" id="IPR032710">
    <property type="entry name" value="NTF2-like_dom_sf"/>
</dbReference>
<dbReference type="STRING" id="253628.A0A0D2AH78"/>
<dbReference type="Proteomes" id="UP000053259">
    <property type="component" value="Unassembled WGS sequence"/>
</dbReference>
<dbReference type="RefSeq" id="XP_016216147.1">
    <property type="nucleotide sequence ID" value="XM_016355841.1"/>
</dbReference>
<dbReference type="VEuPathDB" id="FungiDB:PV09_02749"/>
<evidence type="ECO:0000313" key="2">
    <source>
        <dbReference type="Proteomes" id="UP000053259"/>
    </source>
</evidence>
<evidence type="ECO:0008006" key="3">
    <source>
        <dbReference type="Google" id="ProtNLM"/>
    </source>
</evidence>
<dbReference type="HOGENOM" id="CLU_107714_2_0_1"/>
<dbReference type="SUPFAM" id="SSF54427">
    <property type="entry name" value="NTF2-like"/>
    <property type="match status" value="1"/>
</dbReference>
<gene>
    <name evidence="1" type="ORF">PV09_02749</name>
</gene>
<proteinExistence type="predicted"/>
<evidence type="ECO:0000313" key="1">
    <source>
        <dbReference type="EMBL" id="KIW06278.1"/>
    </source>
</evidence>
<dbReference type="OrthoDB" id="3468019at2759"/>
<dbReference type="AlphaFoldDB" id="A0A0D2AH78"/>
<sequence length="144" mass="16379">MAASRYASEYPANLPFEERYRKFIEEFYQVSDTPSAHDQYVARFAPNARLVMASKVAVGAEEILALRRALWEKVNTRSHRPLKVFPFGANSDEVMIYGTVEYGFKDGRNGGLEWAAKGKLGVDETGKVVWRDYQVYMDTAAQNK</sequence>
<organism evidence="1 2">
    <name type="scientific">Verruconis gallopava</name>
    <dbReference type="NCBI Taxonomy" id="253628"/>
    <lineage>
        <taxon>Eukaryota</taxon>
        <taxon>Fungi</taxon>
        <taxon>Dikarya</taxon>
        <taxon>Ascomycota</taxon>
        <taxon>Pezizomycotina</taxon>
        <taxon>Dothideomycetes</taxon>
        <taxon>Pleosporomycetidae</taxon>
        <taxon>Venturiales</taxon>
        <taxon>Sympoventuriaceae</taxon>
        <taxon>Verruconis</taxon>
    </lineage>
</organism>
<dbReference type="GeneID" id="27310722"/>
<dbReference type="EMBL" id="KN847535">
    <property type="protein sequence ID" value="KIW06278.1"/>
    <property type="molecule type" value="Genomic_DNA"/>
</dbReference>
<dbReference type="InParanoid" id="A0A0D2AH78"/>
<reference evidence="1 2" key="1">
    <citation type="submission" date="2015-01" db="EMBL/GenBank/DDBJ databases">
        <title>The Genome Sequence of Ochroconis gallopava CBS43764.</title>
        <authorList>
            <consortium name="The Broad Institute Genomics Platform"/>
            <person name="Cuomo C."/>
            <person name="de Hoog S."/>
            <person name="Gorbushina A."/>
            <person name="Stielow B."/>
            <person name="Teixiera M."/>
            <person name="Abouelleil A."/>
            <person name="Chapman S.B."/>
            <person name="Priest M."/>
            <person name="Young S.K."/>
            <person name="Wortman J."/>
            <person name="Nusbaum C."/>
            <person name="Birren B."/>
        </authorList>
    </citation>
    <scope>NUCLEOTIDE SEQUENCE [LARGE SCALE GENOMIC DNA]</scope>
    <source>
        <strain evidence="1 2">CBS 43764</strain>
    </source>
</reference>
<dbReference type="PANTHER" id="PTHR39401">
    <property type="entry name" value="SNOAL-LIKE DOMAIN-CONTAINING PROTEIN"/>
    <property type="match status" value="1"/>
</dbReference>
<dbReference type="PANTHER" id="PTHR39401:SF1">
    <property type="entry name" value="SNOAL-LIKE DOMAIN-CONTAINING PROTEIN"/>
    <property type="match status" value="1"/>
</dbReference>
<keyword evidence="2" id="KW-1185">Reference proteome</keyword>
<accession>A0A0D2AH78</accession>